<feature type="compositionally biased region" description="Basic residues" evidence="1">
    <location>
        <begin position="152"/>
        <end position="165"/>
    </location>
</feature>
<keyword evidence="2" id="KW-0812">Transmembrane</keyword>
<dbReference type="AlphaFoldDB" id="A0AAD3D583"/>
<proteinExistence type="predicted"/>
<accession>A0AAD3D583</accession>
<feature type="transmembrane region" description="Helical" evidence="2">
    <location>
        <begin position="81"/>
        <end position="97"/>
    </location>
</feature>
<evidence type="ECO:0000313" key="4">
    <source>
        <dbReference type="Proteomes" id="UP001054902"/>
    </source>
</evidence>
<reference evidence="3 4" key="1">
    <citation type="journal article" date="2021" name="Sci. Rep.">
        <title>The genome of the diatom Chaetoceros tenuissimus carries an ancient integrated fragment of an extant virus.</title>
        <authorList>
            <person name="Hongo Y."/>
            <person name="Kimura K."/>
            <person name="Takaki Y."/>
            <person name="Yoshida Y."/>
            <person name="Baba S."/>
            <person name="Kobayashi G."/>
            <person name="Nagasaki K."/>
            <person name="Hano T."/>
            <person name="Tomaru Y."/>
        </authorList>
    </citation>
    <scope>NUCLEOTIDE SEQUENCE [LARGE SCALE GENOMIC DNA]</scope>
    <source>
        <strain evidence="3 4">NIES-3715</strain>
    </source>
</reference>
<feature type="region of interest" description="Disordered" evidence="1">
    <location>
        <begin position="129"/>
        <end position="165"/>
    </location>
</feature>
<sequence>MANASEKKIAEAKRKASSTYFPVLVSLNLLHLFITYSRGNFSLYRTIFTTFQWTLTYIAYNGIINDAQASATSSISKKNQKLVGGAWLDLLFVVLLSQFGALFFHHLFDSMLFILPGLYFLKKKIAKGLEGDGSKPLTREEEAAKKALDERRKKRAERRRQKRGF</sequence>
<dbReference type="Proteomes" id="UP001054902">
    <property type="component" value="Unassembled WGS sequence"/>
</dbReference>
<evidence type="ECO:0000256" key="2">
    <source>
        <dbReference type="SAM" id="Phobius"/>
    </source>
</evidence>
<gene>
    <name evidence="3" type="ORF">CTEN210_14188</name>
</gene>
<name>A0AAD3D583_9STRA</name>
<evidence type="ECO:0000313" key="3">
    <source>
        <dbReference type="EMBL" id="GFH57712.1"/>
    </source>
</evidence>
<feature type="transmembrane region" description="Helical" evidence="2">
    <location>
        <begin position="43"/>
        <end position="60"/>
    </location>
</feature>
<keyword evidence="2" id="KW-1133">Transmembrane helix</keyword>
<comment type="caution">
    <text evidence="3">The sequence shown here is derived from an EMBL/GenBank/DDBJ whole genome shotgun (WGS) entry which is preliminary data.</text>
</comment>
<feature type="transmembrane region" description="Helical" evidence="2">
    <location>
        <begin position="20"/>
        <end position="37"/>
    </location>
</feature>
<feature type="compositionally biased region" description="Basic and acidic residues" evidence="1">
    <location>
        <begin position="129"/>
        <end position="151"/>
    </location>
</feature>
<dbReference type="Pfam" id="PF05620">
    <property type="entry name" value="TMEM208_SND2"/>
    <property type="match status" value="1"/>
</dbReference>
<organism evidence="3 4">
    <name type="scientific">Chaetoceros tenuissimus</name>
    <dbReference type="NCBI Taxonomy" id="426638"/>
    <lineage>
        <taxon>Eukaryota</taxon>
        <taxon>Sar</taxon>
        <taxon>Stramenopiles</taxon>
        <taxon>Ochrophyta</taxon>
        <taxon>Bacillariophyta</taxon>
        <taxon>Coscinodiscophyceae</taxon>
        <taxon>Chaetocerotophycidae</taxon>
        <taxon>Chaetocerotales</taxon>
        <taxon>Chaetocerotaceae</taxon>
        <taxon>Chaetoceros</taxon>
    </lineage>
</organism>
<dbReference type="InterPro" id="IPR008506">
    <property type="entry name" value="SND2/TMEM208"/>
</dbReference>
<dbReference type="EMBL" id="BLLK01000058">
    <property type="protein sequence ID" value="GFH57712.1"/>
    <property type="molecule type" value="Genomic_DNA"/>
</dbReference>
<protein>
    <submittedName>
        <fullName evidence="3">Uncharacterized protein</fullName>
    </submittedName>
</protein>
<evidence type="ECO:0000256" key="1">
    <source>
        <dbReference type="SAM" id="MobiDB-lite"/>
    </source>
</evidence>
<keyword evidence="2" id="KW-0472">Membrane</keyword>
<keyword evidence="4" id="KW-1185">Reference proteome</keyword>